<comment type="caution">
    <text evidence="1">The sequence shown here is derived from an EMBL/GenBank/DDBJ whole genome shotgun (WGS) entry which is preliminary data.</text>
</comment>
<accession>A0AAD5Y874</accession>
<organism evidence="1 2">
    <name type="scientific">Meripilus lineatus</name>
    <dbReference type="NCBI Taxonomy" id="2056292"/>
    <lineage>
        <taxon>Eukaryota</taxon>
        <taxon>Fungi</taxon>
        <taxon>Dikarya</taxon>
        <taxon>Basidiomycota</taxon>
        <taxon>Agaricomycotina</taxon>
        <taxon>Agaricomycetes</taxon>
        <taxon>Polyporales</taxon>
        <taxon>Meripilaceae</taxon>
        <taxon>Meripilus</taxon>
    </lineage>
</organism>
<evidence type="ECO:0000313" key="1">
    <source>
        <dbReference type="EMBL" id="KAJ3475601.1"/>
    </source>
</evidence>
<keyword evidence="2" id="KW-1185">Reference proteome</keyword>
<dbReference type="Gene3D" id="3.40.390.10">
    <property type="entry name" value="Collagenase (Catalytic Domain)"/>
    <property type="match status" value="1"/>
</dbReference>
<dbReference type="GO" id="GO:0008237">
    <property type="term" value="F:metallopeptidase activity"/>
    <property type="evidence" value="ECO:0007669"/>
    <property type="project" value="InterPro"/>
</dbReference>
<dbReference type="SUPFAM" id="SSF55486">
    <property type="entry name" value="Metalloproteases ('zincins'), catalytic domain"/>
    <property type="match status" value="1"/>
</dbReference>
<dbReference type="Proteomes" id="UP001212997">
    <property type="component" value="Unassembled WGS sequence"/>
</dbReference>
<dbReference type="AlphaFoldDB" id="A0AAD5Y874"/>
<sequence>MCFTPPRFITRNQTFGAFASSVPTRPLLGALQTGVLWDHRQQIEISFMSGSSTRQQRKKTRKIFRKIFRYTNLDLRWVKNGCGHVRITFHDDIPSQSHLGTQCLSVPKDLWTINLKSIQPDTECPSPLEERTIRHECMHLLAFVHEHQVPEWPNHFLFDQSKLDEVYGGELGMSEEEIEVNITNLSPPEMLENYSPFDPKSITLYHFPSHVMQSGVGTLYNTDLSDVDKAVLVLNYARLNPGPLVPTWTVSHAADIIGIKGQWRENIVAATHPHDVRKLYSQWSASSERSQQGGTRKA</sequence>
<dbReference type="InterPro" id="IPR024079">
    <property type="entry name" value="MetalloPept_cat_dom_sf"/>
</dbReference>
<evidence type="ECO:0000313" key="2">
    <source>
        <dbReference type="Proteomes" id="UP001212997"/>
    </source>
</evidence>
<gene>
    <name evidence="1" type="ORF">NLI96_g11730</name>
</gene>
<dbReference type="EMBL" id="JANAWD010000828">
    <property type="protein sequence ID" value="KAJ3475601.1"/>
    <property type="molecule type" value="Genomic_DNA"/>
</dbReference>
<reference evidence="1" key="1">
    <citation type="submission" date="2022-07" db="EMBL/GenBank/DDBJ databases">
        <title>Genome Sequence of Physisporinus lineatus.</title>
        <authorList>
            <person name="Buettner E."/>
        </authorList>
    </citation>
    <scope>NUCLEOTIDE SEQUENCE</scope>
    <source>
        <strain evidence="1">VT162</strain>
    </source>
</reference>
<protein>
    <submittedName>
        <fullName evidence="1">Uncharacterized protein</fullName>
    </submittedName>
</protein>
<proteinExistence type="predicted"/>
<name>A0AAD5Y874_9APHY</name>